<dbReference type="Proteomes" id="UP000827872">
    <property type="component" value="Linkage Group LG12"/>
</dbReference>
<sequence length="1385" mass="152979">MAEDSLSRVSDVDIDSNGVFKYVLIRVTPKGAGLGKEIVRGHAWAEYHADIYDKVEEELEKQGFHCECLGGGRISHQSGAKKIHVYGYSVGFGRANHSVATEKLKAKYLDYEAALAAGCVEMAFVMMDWNSLAKGFYLNLGAQDLTQSEERHCMKLDRDALQRLAQRGKHSKERTLELTQCFCFCLFCVEKEVGMLKGQSGIPSGPQHLIQAVAVNQCGISSVQVCDFVCDCWDCSDENQCGYHKVSPILEIPFTCDFEGSTCGWKDVSTSAYKWIPAQATISTEGTEIPFDHTLGTDMGWYMTTSKERGKPSLTARLASPQMREAAATCEIRAWYHLWGPGLNETHRPSLTMELMHANGTVILWQSPPSSAHAWRELVAYTGRVPGMFQIIFSSTQAFSETVVVALDDVEFRNCGPPHHKTCEVDCQQGGCVGLDWVCDGTEDCRDGTDEKVCDTVSLCSFETGWCDWVPEDNKTLHWARNSTLNMAQPPTFPTRDHSTNSQEGNFAFVSNNPQNPEGGTAWLISPTLETKDKNPCTLVLYIYLYNSDTNRLNIYYRTNSSMQLVKSRSGELGNYWFREQVVFSVQETFQIVIEGVIGTGQPGSIALDDLILPQNCIKEAPSFVPFTPELETPSPCSVDQFLCDNKICISVEQTCDFKVDCADSSDEEHCGMTVFSEDTRGWTDVSVGHLEWSVQRNITRADSVGYSFGLQEAPGQMFSLARAITPALGPSGLACAVEIDFTIGPQGFLALGVTDKNLRTRQTLWSALGNGTTVQAQVTVPLGAKGRPFQLELLGLENLKETNNSLLAIRKIKFAQCNSSQALSTGMSCNFETDWCNWFIEQRDGFEWERLEGADHTTGKGYFLLVDPSVRSSLGFRARLASNPQTLPAEGLCLSFWYRMEGPQIGTLNLKVKPSGEPEHILWTRTGSHGAVWHRGFSNISSQPAQNYQVIFEVLRDGFLGTVALDDITTTHGGCSAQKHCSFETNDCGVLSSGQHPWIRQTGTEGQGPLTDHTLGTPKGHYMILNCSVETLPLGQKATLQSSPFPPLLHTHCVMFWYYLSISDPGSLTVYVEQRGTQSKMLSISTMQGEGWRFSNFSVQVQDEWQVVFEVKGAGGGLTSYTAVDDLHVMEGACPKSGSCDFESGMCGWSKPHGDWYSWDWKEGVTSLRSPSPKEDHTLETEAGHYAYVDTGALGMGRSAARLMSEHLPATTGSCLQFYYHMNFMEENSQAQLEVKLFSLQGERTVWSATGHQGRTWMNQTLSVSSLTEFQIVLEATSGAWPTSSTIAVDDVSYTASSNCSPIQNREQEKGNSKTSVAGLAAGIVCSIVLVVLGAIGASSCRKKWRTPRGGRIEESASIQSFDNMTFREDVFIIPRFPEDEEIQ</sequence>
<proteinExistence type="predicted"/>
<evidence type="ECO:0000313" key="2">
    <source>
        <dbReference type="Proteomes" id="UP000827872"/>
    </source>
</evidence>
<name>A0ACB8EZJ7_9SAUR</name>
<organism evidence="1 2">
    <name type="scientific">Sphaerodactylus townsendi</name>
    <dbReference type="NCBI Taxonomy" id="933632"/>
    <lineage>
        <taxon>Eukaryota</taxon>
        <taxon>Metazoa</taxon>
        <taxon>Chordata</taxon>
        <taxon>Craniata</taxon>
        <taxon>Vertebrata</taxon>
        <taxon>Euteleostomi</taxon>
        <taxon>Lepidosauria</taxon>
        <taxon>Squamata</taxon>
        <taxon>Bifurcata</taxon>
        <taxon>Gekkota</taxon>
        <taxon>Sphaerodactylidae</taxon>
        <taxon>Sphaerodactylus</taxon>
    </lineage>
</organism>
<dbReference type="EMBL" id="CM037625">
    <property type="protein sequence ID" value="KAH7998222.1"/>
    <property type="molecule type" value="Genomic_DNA"/>
</dbReference>
<reference evidence="1" key="1">
    <citation type="submission" date="2021-08" db="EMBL/GenBank/DDBJ databases">
        <title>The first chromosome-level gecko genome reveals the dynamic sex chromosomes of Neotropical dwarf geckos (Sphaerodactylidae: Sphaerodactylus).</title>
        <authorList>
            <person name="Pinto B.J."/>
            <person name="Keating S.E."/>
            <person name="Gamble T."/>
        </authorList>
    </citation>
    <scope>NUCLEOTIDE SEQUENCE</scope>
    <source>
        <strain evidence="1">TG3544</strain>
    </source>
</reference>
<keyword evidence="2" id="KW-1185">Reference proteome</keyword>
<gene>
    <name evidence="1" type="ORF">K3G42_013887</name>
</gene>
<accession>A0ACB8EZJ7</accession>
<comment type="caution">
    <text evidence="1">The sequence shown here is derived from an EMBL/GenBank/DDBJ whole genome shotgun (WGS) entry which is preliminary data.</text>
</comment>
<evidence type="ECO:0000313" key="1">
    <source>
        <dbReference type="EMBL" id="KAH7998222.1"/>
    </source>
</evidence>
<protein>
    <submittedName>
        <fullName evidence="1">Uncharacterized protein</fullName>
    </submittedName>
</protein>